<proteinExistence type="predicted"/>
<dbReference type="Proteomes" id="UP000789920">
    <property type="component" value="Unassembled WGS sequence"/>
</dbReference>
<dbReference type="EMBL" id="CAJVQC010001747">
    <property type="protein sequence ID" value="CAG8499766.1"/>
    <property type="molecule type" value="Genomic_DNA"/>
</dbReference>
<accession>A0ACA9L0V9</accession>
<reference evidence="1" key="1">
    <citation type="submission" date="2021-06" db="EMBL/GenBank/DDBJ databases">
        <authorList>
            <person name="Kallberg Y."/>
            <person name="Tangrot J."/>
            <person name="Rosling A."/>
        </authorList>
    </citation>
    <scope>NUCLEOTIDE SEQUENCE</scope>
    <source>
        <strain evidence="1">MA461A</strain>
    </source>
</reference>
<organism evidence="1 2">
    <name type="scientific">Racocetra persica</name>
    <dbReference type="NCBI Taxonomy" id="160502"/>
    <lineage>
        <taxon>Eukaryota</taxon>
        <taxon>Fungi</taxon>
        <taxon>Fungi incertae sedis</taxon>
        <taxon>Mucoromycota</taxon>
        <taxon>Glomeromycotina</taxon>
        <taxon>Glomeromycetes</taxon>
        <taxon>Diversisporales</taxon>
        <taxon>Gigasporaceae</taxon>
        <taxon>Racocetra</taxon>
    </lineage>
</organism>
<comment type="caution">
    <text evidence="1">The sequence shown here is derived from an EMBL/GenBank/DDBJ whole genome shotgun (WGS) entry which is preliminary data.</text>
</comment>
<protein>
    <submittedName>
        <fullName evidence="1">1714_t:CDS:1</fullName>
    </submittedName>
</protein>
<keyword evidence="2" id="KW-1185">Reference proteome</keyword>
<name>A0ACA9L0V9_9GLOM</name>
<gene>
    <name evidence="1" type="ORF">RPERSI_LOCUS1764</name>
</gene>
<evidence type="ECO:0000313" key="1">
    <source>
        <dbReference type="EMBL" id="CAG8499766.1"/>
    </source>
</evidence>
<sequence length="148" mass="16722">MVNKFTFEVLDQTFRDIVQVDRLFGGKVFVFGGDFHQILLVIPYASHAKRQKQLANFLLKIGEDNYPIILGTKDTIELSSNIAIPRGKLPDLIDFVYPNLVKNSHNVNYIVSRAILTPKNDNVENISSLLMDQFPGELHTYPSTDDGV</sequence>
<evidence type="ECO:0000313" key="2">
    <source>
        <dbReference type="Proteomes" id="UP000789920"/>
    </source>
</evidence>